<dbReference type="PANTHER" id="PTHR41299:SF1">
    <property type="entry name" value="THIAMINE PYROPHOSPHOKINASE"/>
    <property type="match status" value="1"/>
</dbReference>
<evidence type="ECO:0000259" key="6">
    <source>
        <dbReference type="SMART" id="SM00983"/>
    </source>
</evidence>
<evidence type="ECO:0000256" key="2">
    <source>
        <dbReference type="ARBA" id="ARBA00022741"/>
    </source>
</evidence>
<keyword evidence="1" id="KW-0808">Transferase</keyword>
<dbReference type="GO" id="GO:0006772">
    <property type="term" value="P:thiamine metabolic process"/>
    <property type="evidence" value="ECO:0007669"/>
    <property type="project" value="UniProtKB-UniRule"/>
</dbReference>
<dbReference type="GO" id="GO:0030975">
    <property type="term" value="F:thiamine binding"/>
    <property type="evidence" value="ECO:0007669"/>
    <property type="project" value="InterPro"/>
</dbReference>
<keyword evidence="3 7" id="KW-0418">Kinase</keyword>
<evidence type="ECO:0000256" key="1">
    <source>
        <dbReference type="ARBA" id="ARBA00022679"/>
    </source>
</evidence>
<dbReference type="PANTHER" id="PTHR41299">
    <property type="entry name" value="THIAMINE PYROPHOSPHOKINASE"/>
    <property type="match status" value="1"/>
</dbReference>
<evidence type="ECO:0000313" key="7">
    <source>
        <dbReference type="EMBL" id="SDC24760.1"/>
    </source>
</evidence>
<evidence type="ECO:0000313" key="8">
    <source>
        <dbReference type="Proteomes" id="UP000198943"/>
    </source>
</evidence>
<dbReference type="InterPro" id="IPR007373">
    <property type="entry name" value="Thiamin_PyroPKinase_B1-bd"/>
</dbReference>
<name>A0A1G6K188_9FIRM</name>
<dbReference type="EC" id="2.7.6.2" evidence="5"/>
<feature type="domain" description="Thiamin pyrophosphokinase thiamin-binding" evidence="6">
    <location>
        <begin position="162"/>
        <end position="237"/>
    </location>
</feature>
<evidence type="ECO:0000256" key="4">
    <source>
        <dbReference type="ARBA" id="ARBA00022840"/>
    </source>
</evidence>
<dbReference type="AlphaFoldDB" id="A0A1G6K188"/>
<dbReference type="SMART" id="SM00983">
    <property type="entry name" value="TPK_B1_binding"/>
    <property type="match status" value="1"/>
</dbReference>
<gene>
    <name evidence="7" type="ORF">SAMN04487864_1048</name>
</gene>
<organism evidence="7 8">
    <name type="scientific">Succiniclasticum ruminis</name>
    <dbReference type="NCBI Taxonomy" id="40841"/>
    <lineage>
        <taxon>Bacteria</taxon>
        <taxon>Bacillati</taxon>
        <taxon>Bacillota</taxon>
        <taxon>Negativicutes</taxon>
        <taxon>Acidaminococcales</taxon>
        <taxon>Acidaminococcaceae</taxon>
        <taxon>Succiniclasticum</taxon>
    </lineage>
</organism>
<dbReference type="NCBIfam" id="TIGR01378">
    <property type="entry name" value="thi_PPkinase"/>
    <property type="match status" value="1"/>
</dbReference>
<dbReference type="Proteomes" id="UP000198943">
    <property type="component" value="Unassembled WGS sequence"/>
</dbReference>
<accession>A0A1G6K188</accession>
<dbReference type="Pfam" id="PF04265">
    <property type="entry name" value="TPK_B1_binding"/>
    <property type="match status" value="1"/>
</dbReference>
<sequence length="242" mass="26955">MNKLFFPQGTLHIDDHQPVREIAFSICGGRKPAAGWLQMTAEKLPGTPEFFAADRGLNYYHAARFYPDKVIGDGDSADPVLWQQAVEQGKAEVFPVDKNETDLQLLLEILPPEKLWILSGVYGGRLDHLLSAFETLGTAALQKNRTIVLADEREITVFVPAGVKIKFYPPAEETPVAVSLLAFTEKSKVSITGTKWQLEETELSRNNPFAISNEMSETEMIRELPHVSFTCHTGMTVFYIAG</sequence>
<protein>
    <recommendedName>
        <fullName evidence="5">Thiamine diphosphokinase</fullName>
        <ecNumber evidence="5">2.7.6.2</ecNumber>
    </recommendedName>
</protein>
<dbReference type="RefSeq" id="WP_093729714.1">
    <property type="nucleotide sequence ID" value="NZ_FMYW01000004.1"/>
</dbReference>
<dbReference type="GO" id="GO:0016301">
    <property type="term" value="F:kinase activity"/>
    <property type="evidence" value="ECO:0007669"/>
    <property type="project" value="UniProtKB-KW"/>
</dbReference>
<dbReference type="CDD" id="cd07995">
    <property type="entry name" value="TPK"/>
    <property type="match status" value="1"/>
</dbReference>
<evidence type="ECO:0000256" key="3">
    <source>
        <dbReference type="ARBA" id="ARBA00022777"/>
    </source>
</evidence>
<dbReference type="SUPFAM" id="SSF63999">
    <property type="entry name" value="Thiamin pyrophosphokinase, catalytic domain"/>
    <property type="match status" value="1"/>
</dbReference>
<keyword evidence="8" id="KW-1185">Reference proteome</keyword>
<dbReference type="Gene3D" id="3.40.50.10240">
    <property type="entry name" value="Thiamin pyrophosphokinase, catalytic domain"/>
    <property type="match status" value="1"/>
</dbReference>
<evidence type="ECO:0000256" key="5">
    <source>
        <dbReference type="NCBIfam" id="TIGR01378"/>
    </source>
</evidence>
<dbReference type="InterPro" id="IPR036759">
    <property type="entry name" value="TPK_catalytic_sf"/>
</dbReference>
<dbReference type="GO" id="GO:0009229">
    <property type="term" value="P:thiamine diphosphate biosynthetic process"/>
    <property type="evidence" value="ECO:0007669"/>
    <property type="project" value="InterPro"/>
</dbReference>
<dbReference type="EMBL" id="FMYW01000004">
    <property type="protein sequence ID" value="SDC24760.1"/>
    <property type="molecule type" value="Genomic_DNA"/>
</dbReference>
<dbReference type="InterPro" id="IPR006282">
    <property type="entry name" value="Thi_PPkinase"/>
</dbReference>
<dbReference type="GO" id="GO:0004788">
    <property type="term" value="F:thiamine diphosphokinase activity"/>
    <property type="evidence" value="ECO:0007669"/>
    <property type="project" value="UniProtKB-UniRule"/>
</dbReference>
<dbReference type="InterPro" id="IPR007371">
    <property type="entry name" value="TPK_catalytic"/>
</dbReference>
<dbReference type="OrthoDB" id="1678571at2"/>
<proteinExistence type="predicted"/>
<keyword evidence="2" id="KW-0547">Nucleotide-binding</keyword>
<dbReference type="InterPro" id="IPR053149">
    <property type="entry name" value="TPK"/>
</dbReference>
<keyword evidence="4" id="KW-0067">ATP-binding</keyword>
<dbReference type="GO" id="GO:0005524">
    <property type="term" value="F:ATP binding"/>
    <property type="evidence" value="ECO:0007669"/>
    <property type="project" value="UniProtKB-KW"/>
</dbReference>
<dbReference type="Pfam" id="PF04263">
    <property type="entry name" value="TPK_catalytic"/>
    <property type="match status" value="1"/>
</dbReference>
<reference evidence="8" key="1">
    <citation type="submission" date="2016-10" db="EMBL/GenBank/DDBJ databases">
        <authorList>
            <person name="Varghese N."/>
            <person name="Submissions S."/>
        </authorList>
    </citation>
    <scope>NUCLEOTIDE SEQUENCE [LARGE SCALE GENOMIC DNA]</scope>
    <source>
        <strain evidence="8">DSM 11005</strain>
    </source>
</reference>